<accession>A0A934WN91</accession>
<evidence type="ECO:0000256" key="9">
    <source>
        <dbReference type="ARBA" id="ARBA00040743"/>
    </source>
</evidence>
<evidence type="ECO:0000256" key="3">
    <source>
        <dbReference type="ARBA" id="ARBA00022519"/>
    </source>
</evidence>
<keyword evidence="3" id="KW-0997">Cell inner membrane</keyword>
<sequence length="639" mass="70905">MFDFVRKHTKVMQFLLFLLIVPSFVLFGLQGYNRMRERGETVAKVDGHEITQQEWDNAHKQQVDQLREQMPTLDPKIFDTPEAKYGTLERLVRQQVLAAAVAHDNLLVSDQRVARELQSNQVITALRGPDGKLDMERYRQLLAARGMTPEMFENQVRADLAVRQVLAAAGQSSFTPPAEANVALNAYFEKREVQVARFNTADYQAKVQPTDADLQAFYKDNAKLFQAPEQADIQYVVLDLSSIEKGITVNEADLKSYYDQNAARLAAKPEERRASHILIAVPKNATPDVKAKAKATAEELLAQVRKNPDSFAELAKKNSQDPGSAANGGDLDYFARGAMTKPFEDAVFALNKKGDISGVVESEFGYHIIKLTDIKLDKPKTFEELKPQLEAQMRKDLAQKKYAEAAETFTNTVYEQSDSLKPVADKLKLEVHGAQDVSRTPQPGATGPLANPKFLNALFAPDAVERKRNTEAVEVGPNQMVSGRIVKYSPAHTRPFEEVKAQVRERVVAARAAELARKDGEAKLAAWKAAPASATLPAPVTLSRQDKQQPRAVIEAALRADPSKLPALLGVDLGADGYAVVQVDKVLPRDTPPPAQAQQEQQQYQRAWAMAETAAFYDALKERFNVQIKVPKPKEALPE</sequence>
<feature type="domain" description="PpiC" evidence="13">
    <location>
        <begin position="269"/>
        <end position="373"/>
    </location>
</feature>
<dbReference type="AlphaFoldDB" id="A0A934WN91"/>
<dbReference type="InterPro" id="IPR052029">
    <property type="entry name" value="PpiD_chaperone"/>
</dbReference>
<evidence type="ECO:0000256" key="10">
    <source>
        <dbReference type="ARBA" id="ARBA00042775"/>
    </source>
</evidence>
<dbReference type="RefSeq" id="WP_201172788.1">
    <property type="nucleotide sequence ID" value="NZ_JAEPWM010000006.1"/>
</dbReference>
<keyword evidence="11" id="KW-0413">Isomerase</keyword>
<keyword evidence="6 12" id="KW-0472">Membrane</keyword>
<reference evidence="14" key="2">
    <citation type="submission" date="2021-01" db="EMBL/GenBank/DDBJ databases">
        <authorList>
            <person name="Kang M."/>
        </authorList>
    </citation>
    <scope>NUCLEOTIDE SEQUENCE</scope>
    <source>
        <strain evidence="14">KACC 17527</strain>
    </source>
</reference>
<evidence type="ECO:0000256" key="2">
    <source>
        <dbReference type="ARBA" id="ARBA00022475"/>
    </source>
</evidence>
<keyword evidence="11" id="KW-0697">Rotamase</keyword>
<evidence type="ECO:0000256" key="4">
    <source>
        <dbReference type="ARBA" id="ARBA00022692"/>
    </source>
</evidence>
<keyword evidence="7" id="KW-0143">Chaperone</keyword>
<keyword evidence="5 12" id="KW-1133">Transmembrane helix</keyword>
<comment type="caution">
    <text evidence="14">The sequence shown here is derived from an EMBL/GenBank/DDBJ whole genome shotgun (WGS) entry which is preliminary data.</text>
</comment>
<evidence type="ECO:0000256" key="11">
    <source>
        <dbReference type="PROSITE-ProRule" id="PRU00278"/>
    </source>
</evidence>
<comment type="similarity">
    <text evidence="8">Belongs to the PpiD chaperone family.</text>
</comment>
<evidence type="ECO:0000256" key="12">
    <source>
        <dbReference type="SAM" id="Phobius"/>
    </source>
</evidence>
<dbReference type="PANTHER" id="PTHR47529">
    <property type="entry name" value="PEPTIDYL-PROLYL CIS-TRANS ISOMERASE D"/>
    <property type="match status" value="1"/>
</dbReference>
<dbReference type="GO" id="GO:0005886">
    <property type="term" value="C:plasma membrane"/>
    <property type="evidence" value="ECO:0007669"/>
    <property type="project" value="UniProtKB-SubCell"/>
</dbReference>
<evidence type="ECO:0000313" key="14">
    <source>
        <dbReference type="EMBL" id="MBK6007400.1"/>
    </source>
</evidence>
<feature type="transmembrane region" description="Helical" evidence="12">
    <location>
        <begin position="12"/>
        <end position="32"/>
    </location>
</feature>
<evidence type="ECO:0000256" key="8">
    <source>
        <dbReference type="ARBA" id="ARBA00038408"/>
    </source>
</evidence>
<dbReference type="EMBL" id="JAEPWM010000006">
    <property type="protein sequence ID" value="MBK6007400.1"/>
    <property type="molecule type" value="Genomic_DNA"/>
</dbReference>
<keyword evidence="4 12" id="KW-0812">Transmembrane</keyword>
<dbReference type="InterPro" id="IPR000297">
    <property type="entry name" value="PPIase_PpiC"/>
</dbReference>
<dbReference type="InterPro" id="IPR046357">
    <property type="entry name" value="PPIase_dom_sf"/>
</dbReference>
<organism evidence="14 15">
    <name type="scientific">Ramlibacter ginsenosidimutans</name>
    <dbReference type="NCBI Taxonomy" id="502333"/>
    <lineage>
        <taxon>Bacteria</taxon>
        <taxon>Pseudomonadati</taxon>
        <taxon>Pseudomonadota</taxon>
        <taxon>Betaproteobacteria</taxon>
        <taxon>Burkholderiales</taxon>
        <taxon>Comamonadaceae</taxon>
        <taxon>Ramlibacter</taxon>
    </lineage>
</organism>
<evidence type="ECO:0000256" key="7">
    <source>
        <dbReference type="ARBA" id="ARBA00023186"/>
    </source>
</evidence>
<dbReference type="Pfam" id="PF13624">
    <property type="entry name" value="SurA_N_3"/>
    <property type="match status" value="1"/>
</dbReference>
<evidence type="ECO:0000256" key="5">
    <source>
        <dbReference type="ARBA" id="ARBA00022989"/>
    </source>
</evidence>
<dbReference type="PROSITE" id="PS50198">
    <property type="entry name" value="PPIC_PPIASE_2"/>
    <property type="match status" value="1"/>
</dbReference>
<dbReference type="InterPro" id="IPR027304">
    <property type="entry name" value="Trigger_fact/SurA_dom_sf"/>
</dbReference>
<dbReference type="Pfam" id="PF13616">
    <property type="entry name" value="Rotamase_3"/>
    <property type="match status" value="1"/>
</dbReference>
<dbReference type="PANTHER" id="PTHR47529:SF1">
    <property type="entry name" value="PERIPLASMIC CHAPERONE PPID"/>
    <property type="match status" value="1"/>
</dbReference>
<evidence type="ECO:0000256" key="1">
    <source>
        <dbReference type="ARBA" id="ARBA00004382"/>
    </source>
</evidence>
<evidence type="ECO:0000256" key="6">
    <source>
        <dbReference type="ARBA" id="ARBA00023136"/>
    </source>
</evidence>
<dbReference type="SUPFAM" id="SSF109998">
    <property type="entry name" value="Triger factor/SurA peptide-binding domain-like"/>
    <property type="match status" value="1"/>
</dbReference>
<dbReference type="SUPFAM" id="SSF54534">
    <property type="entry name" value="FKBP-like"/>
    <property type="match status" value="1"/>
</dbReference>
<keyword evidence="2" id="KW-1003">Cell membrane</keyword>
<dbReference type="GO" id="GO:0003755">
    <property type="term" value="F:peptidyl-prolyl cis-trans isomerase activity"/>
    <property type="evidence" value="ECO:0007669"/>
    <property type="project" value="UniProtKB-KW"/>
</dbReference>
<keyword evidence="15" id="KW-1185">Reference proteome</keyword>
<reference evidence="14" key="1">
    <citation type="journal article" date="2012" name="J. Microbiol. Biotechnol.">
        <title>Ramlibacter ginsenosidimutans sp. nov., with ginsenoside-converting activity.</title>
        <authorList>
            <person name="Wang L."/>
            <person name="An D.S."/>
            <person name="Kim S.G."/>
            <person name="Jin F.X."/>
            <person name="Kim S.C."/>
            <person name="Lee S.T."/>
            <person name="Im W.T."/>
        </authorList>
    </citation>
    <scope>NUCLEOTIDE SEQUENCE</scope>
    <source>
        <strain evidence="14">KACC 17527</strain>
    </source>
</reference>
<gene>
    <name evidence="14" type="ORF">JJB11_14965</name>
</gene>
<dbReference type="Gene3D" id="1.10.4030.10">
    <property type="entry name" value="Porin chaperone SurA, peptide-binding domain"/>
    <property type="match status" value="1"/>
</dbReference>
<comment type="subcellular location">
    <subcellularLocation>
        <location evidence="1">Cell inner membrane</location>
        <topology evidence="1">Single-pass type II membrane protein</topology>
        <orientation evidence="1">Periplasmic side</orientation>
    </subcellularLocation>
</comment>
<evidence type="ECO:0000313" key="15">
    <source>
        <dbReference type="Proteomes" id="UP000630528"/>
    </source>
</evidence>
<dbReference type="Gene3D" id="3.10.50.40">
    <property type="match status" value="1"/>
</dbReference>
<dbReference type="Proteomes" id="UP000630528">
    <property type="component" value="Unassembled WGS sequence"/>
</dbReference>
<proteinExistence type="inferred from homology"/>
<name>A0A934WN91_9BURK</name>
<protein>
    <recommendedName>
        <fullName evidence="9">Periplasmic chaperone PpiD</fullName>
    </recommendedName>
    <alternativeName>
        <fullName evidence="10">Periplasmic folding chaperone</fullName>
    </alternativeName>
</protein>
<evidence type="ECO:0000259" key="13">
    <source>
        <dbReference type="PROSITE" id="PS50198"/>
    </source>
</evidence>